<evidence type="ECO:0000259" key="2">
    <source>
        <dbReference type="Pfam" id="PF10400"/>
    </source>
</evidence>
<dbReference type="InterPro" id="IPR036390">
    <property type="entry name" value="WH_DNA-bd_sf"/>
</dbReference>
<dbReference type="Pfam" id="PF10400">
    <property type="entry name" value="Vir_act_alpha_C"/>
    <property type="match status" value="1"/>
</dbReference>
<reference evidence="3" key="1">
    <citation type="submission" date="2020-02" db="EMBL/GenBank/DDBJ databases">
        <authorList>
            <person name="Meier V. D."/>
        </authorList>
    </citation>
    <scope>NUCLEOTIDE SEQUENCE</scope>
    <source>
        <strain evidence="3">AVDCRST_MAG59</strain>
    </source>
</reference>
<dbReference type="InterPro" id="IPR005149">
    <property type="entry name" value="Tscrpt_reg_PadR_N"/>
</dbReference>
<name>A0A6J4TZL5_9BACT</name>
<organism evidence="3">
    <name type="scientific">uncultured Thermomicrobiales bacterium</name>
    <dbReference type="NCBI Taxonomy" id="1645740"/>
    <lineage>
        <taxon>Bacteria</taxon>
        <taxon>Pseudomonadati</taxon>
        <taxon>Thermomicrobiota</taxon>
        <taxon>Thermomicrobia</taxon>
        <taxon>Thermomicrobiales</taxon>
        <taxon>environmental samples</taxon>
    </lineage>
</organism>
<dbReference type="PANTHER" id="PTHR43252">
    <property type="entry name" value="TRANSCRIPTIONAL REGULATOR YQJI"/>
    <property type="match status" value="1"/>
</dbReference>
<evidence type="ECO:0000259" key="1">
    <source>
        <dbReference type="Pfam" id="PF03551"/>
    </source>
</evidence>
<sequence>MAVGTRRGGGRAGMPAEHALLGLLAMGEERYPSSGYGYDLARHFADGQPLAAVLRLEPGMLYHHLKKLASAGLVEATEEALPGRPTRRLYALTASGRTELERWLREPVAHTREIRLEFLVKLFFVRLLAPNQTRPLVAGQQAVLEQLAGSLRGQLGRLEREDRPDAGYHRLVLELRLAQTEAAVAWLERVGEGEPAGTGG</sequence>
<feature type="domain" description="Transcription regulator PadR C-terminal" evidence="2">
    <location>
        <begin position="114"/>
        <end position="190"/>
    </location>
</feature>
<protein>
    <recommendedName>
        <fullName evidence="4">Transcriptional regulator, PadR family</fullName>
    </recommendedName>
</protein>
<dbReference type="AlphaFoldDB" id="A0A6J4TZL5"/>
<dbReference type="InterPro" id="IPR036388">
    <property type="entry name" value="WH-like_DNA-bd_sf"/>
</dbReference>
<proteinExistence type="predicted"/>
<evidence type="ECO:0000313" key="3">
    <source>
        <dbReference type="EMBL" id="CAA9536533.1"/>
    </source>
</evidence>
<dbReference type="InterPro" id="IPR018309">
    <property type="entry name" value="Tscrpt_reg_PadR_C"/>
</dbReference>
<dbReference type="Gene3D" id="1.10.10.10">
    <property type="entry name" value="Winged helix-like DNA-binding domain superfamily/Winged helix DNA-binding domain"/>
    <property type="match status" value="1"/>
</dbReference>
<dbReference type="EMBL" id="CADCWF010000015">
    <property type="protein sequence ID" value="CAA9536533.1"/>
    <property type="molecule type" value="Genomic_DNA"/>
</dbReference>
<gene>
    <name evidence="3" type="ORF">AVDCRST_MAG59-379</name>
</gene>
<dbReference type="Gene3D" id="6.10.140.190">
    <property type="match status" value="1"/>
</dbReference>
<dbReference type="Pfam" id="PF03551">
    <property type="entry name" value="PadR"/>
    <property type="match status" value="1"/>
</dbReference>
<evidence type="ECO:0008006" key="4">
    <source>
        <dbReference type="Google" id="ProtNLM"/>
    </source>
</evidence>
<feature type="domain" description="Transcription regulator PadR N-terminal" evidence="1">
    <location>
        <begin position="35"/>
        <end position="101"/>
    </location>
</feature>
<dbReference type="SUPFAM" id="SSF46785">
    <property type="entry name" value="Winged helix' DNA-binding domain"/>
    <property type="match status" value="1"/>
</dbReference>
<dbReference type="PANTHER" id="PTHR43252:SF6">
    <property type="entry name" value="NEGATIVE TRANSCRIPTION REGULATOR PADR"/>
    <property type="match status" value="1"/>
</dbReference>
<accession>A0A6J4TZL5</accession>